<keyword evidence="1" id="KW-1134">Transmembrane beta strand</keyword>
<dbReference type="RefSeq" id="WP_078924868.1">
    <property type="nucleotide sequence ID" value="NZ_FUXB01000002.1"/>
</dbReference>
<dbReference type="STRING" id="1123491.SAMN02745782_00460"/>
<keyword evidence="3" id="KW-0998">Cell outer membrane</keyword>
<dbReference type="GO" id="GO:0046819">
    <property type="term" value="P:protein secretion by the type V secretion system"/>
    <property type="evidence" value="ECO:0007669"/>
    <property type="project" value="TreeGrafter"/>
</dbReference>
<proteinExistence type="predicted"/>
<dbReference type="InterPro" id="IPR005565">
    <property type="entry name" value="Hemolysn_activator_HlyB_C"/>
</dbReference>
<reference evidence="7" key="1">
    <citation type="submission" date="2017-02" db="EMBL/GenBank/DDBJ databases">
        <authorList>
            <person name="Varghese N."/>
            <person name="Submissions S."/>
        </authorList>
    </citation>
    <scope>NUCLEOTIDE SEQUENCE [LARGE SCALE GENOMIC DNA]</scope>
    <source>
        <strain evidence="7">DSM 19608</strain>
    </source>
</reference>
<dbReference type="GO" id="GO:0098046">
    <property type="term" value="C:type V protein secretion system complex"/>
    <property type="evidence" value="ECO:0007669"/>
    <property type="project" value="TreeGrafter"/>
</dbReference>
<feature type="domain" description="Polypeptide-transport-associated ShlB-type" evidence="5">
    <location>
        <begin position="64"/>
        <end position="137"/>
    </location>
</feature>
<evidence type="ECO:0000256" key="2">
    <source>
        <dbReference type="ARBA" id="ARBA00022692"/>
    </source>
</evidence>
<sequence length="549" mass="63126">MIKNHLIVWLLFALFTFPLMSRANEPPLIVKPKGKEVYEQQIYSQADIEPIPLDISAEKDFSIISSIHFLGGGAVELTDLAKVVDFLIHQPYSEHLLKNALVRVNQLYQEQGFALSYATIQRNHFVDGKLTITLVEGYIARTEIIADHPSLKERVAHILEPLTNERPLTQTRLDRAVYLLNQIPGYRFSIALPRPKTLSGATSIRAEVKNRQIFEPFIGFSSQKNADKNMSVGLHTRPALGYVDTFTVSGLVPLERQDNAEYYSVAIQSDWQRNGLKTRLMADYFSDENRETLALNHGEIDYSHHLNRKSISLTLSYPMLIRQDQQLLLKSSVLYEKESRKYDFHSLGSLNEKIHYGLANLYIDYYKIKESMIFFTNLGVNTSITPWFDYQSEINRPDRYDEGFFFYEANLYGSYETNTRWVMSFKANAIYSQDRLVSSQQPSYGGFYYGRGYKEGELKGDRGVGAEVKVMKKLQLREYHFNPYLVVDYAYVDDISPSILSHDDIASFAIGSEMGFSNNVNIALEYAEPMRDRDRHSGGIYNLKIVWQL</sequence>
<dbReference type="Gene3D" id="3.10.20.310">
    <property type="entry name" value="membrane protein fhac"/>
    <property type="match status" value="1"/>
</dbReference>
<keyword evidence="1" id="KW-0472">Membrane</keyword>
<evidence type="ECO:0000313" key="7">
    <source>
        <dbReference type="Proteomes" id="UP000190834"/>
    </source>
</evidence>
<dbReference type="Pfam" id="PF03865">
    <property type="entry name" value="ShlB"/>
    <property type="match status" value="1"/>
</dbReference>
<dbReference type="Gene3D" id="2.40.160.50">
    <property type="entry name" value="membrane protein fhac: a member of the omp85/tpsb transporter family"/>
    <property type="match status" value="1"/>
</dbReference>
<feature type="domain" description="Haemolysin activator HlyB C-terminal" evidence="4">
    <location>
        <begin position="232"/>
        <end position="513"/>
    </location>
</feature>
<evidence type="ECO:0000256" key="3">
    <source>
        <dbReference type="ARBA" id="ARBA00023237"/>
    </source>
</evidence>
<evidence type="ECO:0000313" key="6">
    <source>
        <dbReference type="EMBL" id="SJZ49140.1"/>
    </source>
</evidence>
<accession>A0A1T4L3P9</accession>
<dbReference type="Proteomes" id="UP000190834">
    <property type="component" value="Unassembled WGS sequence"/>
</dbReference>
<keyword evidence="7" id="KW-1185">Reference proteome</keyword>
<dbReference type="PANTHER" id="PTHR34597">
    <property type="entry name" value="SLR1661 PROTEIN"/>
    <property type="match status" value="1"/>
</dbReference>
<evidence type="ECO:0000259" key="4">
    <source>
        <dbReference type="Pfam" id="PF03865"/>
    </source>
</evidence>
<dbReference type="Pfam" id="PF08479">
    <property type="entry name" value="POTRA_2"/>
    <property type="match status" value="1"/>
</dbReference>
<dbReference type="OrthoDB" id="5753546at2"/>
<dbReference type="EMBL" id="FUXB01000002">
    <property type="protein sequence ID" value="SJZ49140.1"/>
    <property type="molecule type" value="Genomic_DNA"/>
</dbReference>
<evidence type="ECO:0000256" key="1">
    <source>
        <dbReference type="ARBA" id="ARBA00022452"/>
    </source>
</evidence>
<name>A0A1T4L3P9_VIBCI</name>
<dbReference type="PANTHER" id="PTHR34597:SF1">
    <property type="entry name" value="HEME_HEMOPEXIN TRANSPORTER PROTEIN HUXB"/>
    <property type="match status" value="1"/>
</dbReference>
<evidence type="ECO:0000259" key="5">
    <source>
        <dbReference type="Pfam" id="PF08479"/>
    </source>
</evidence>
<dbReference type="AlphaFoldDB" id="A0A1T4L3P9"/>
<dbReference type="GeneID" id="70583325"/>
<organism evidence="6 7">
    <name type="scientific">Vibrio cincinnatiensis DSM 19608</name>
    <dbReference type="NCBI Taxonomy" id="1123491"/>
    <lineage>
        <taxon>Bacteria</taxon>
        <taxon>Pseudomonadati</taxon>
        <taxon>Pseudomonadota</taxon>
        <taxon>Gammaproteobacteria</taxon>
        <taxon>Vibrionales</taxon>
        <taxon>Vibrionaceae</taxon>
        <taxon>Vibrio</taxon>
    </lineage>
</organism>
<keyword evidence="2" id="KW-0812">Transmembrane</keyword>
<dbReference type="InterPro" id="IPR051544">
    <property type="entry name" value="TPS_OM_transporter"/>
</dbReference>
<protein>
    <submittedName>
        <fullName evidence="6">Hemolysin activation/secretion protein</fullName>
    </submittedName>
</protein>
<gene>
    <name evidence="6" type="ORF">SAMN02745782_00460</name>
</gene>
<dbReference type="InterPro" id="IPR013686">
    <property type="entry name" value="Polypept-transport_assoc_ShlB"/>
</dbReference>
<dbReference type="GO" id="GO:0008320">
    <property type="term" value="F:protein transmembrane transporter activity"/>
    <property type="evidence" value="ECO:0007669"/>
    <property type="project" value="TreeGrafter"/>
</dbReference>